<reference evidence="2" key="1">
    <citation type="submission" date="2013-03" db="EMBL/GenBank/DDBJ databases">
        <title>The Genome Sequence of Anopheles dirus WRAIR2.</title>
        <authorList>
            <consortium name="The Broad Institute Genomics Platform"/>
            <person name="Neafsey D.E."/>
            <person name="Walton C."/>
            <person name="Walker B."/>
            <person name="Young S.K."/>
            <person name="Zeng Q."/>
            <person name="Gargeya S."/>
            <person name="Fitzgerald M."/>
            <person name="Haas B."/>
            <person name="Abouelleil A."/>
            <person name="Allen A.W."/>
            <person name="Alvarado L."/>
            <person name="Arachchi H.M."/>
            <person name="Berlin A.M."/>
            <person name="Chapman S.B."/>
            <person name="Gainer-Dewar J."/>
            <person name="Goldberg J."/>
            <person name="Griggs A."/>
            <person name="Gujja S."/>
            <person name="Hansen M."/>
            <person name="Howarth C."/>
            <person name="Imamovic A."/>
            <person name="Ireland A."/>
            <person name="Larimer J."/>
            <person name="McCowan C."/>
            <person name="Murphy C."/>
            <person name="Pearson M."/>
            <person name="Poon T.W."/>
            <person name="Priest M."/>
            <person name="Roberts A."/>
            <person name="Saif S."/>
            <person name="Shea T."/>
            <person name="Sisk P."/>
            <person name="Sykes S."/>
            <person name="Wortman J."/>
            <person name="Nusbaum C."/>
            <person name="Birren B."/>
        </authorList>
    </citation>
    <scope>NUCLEOTIDE SEQUENCE [LARGE SCALE GENOMIC DNA]</scope>
    <source>
        <strain evidence="2">WRAIR2</strain>
    </source>
</reference>
<name>A0A182NW02_9DIPT</name>
<dbReference type="EnsemblMetazoa" id="ADIR014090-RA">
    <property type="protein sequence ID" value="ADIR014090-PA"/>
    <property type="gene ID" value="ADIR014090"/>
</dbReference>
<sequence>MKKLYMPRIIERKETNNLKEKGLRKVKFERHCVHERKTYDCGARSQKKRHFNLSKLKCILI</sequence>
<keyword evidence="2" id="KW-1185">Reference proteome</keyword>
<accession>A0A182NW02</accession>
<evidence type="ECO:0000313" key="2">
    <source>
        <dbReference type="Proteomes" id="UP000075884"/>
    </source>
</evidence>
<dbReference type="VEuPathDB" id="VectorBase:ADIR014090"/>
<proteinExistence type="predicted"/>
<dbReference type="AlphaFoldDB" id="A0A182NW02"/>
<reference evidence="1" key="2">
    <citation type="submission" date="2020-05" db="UniProtKB">
        <authorList>
            <consortium name="EnsemblMetazoa"/>
        </authorList>
    </citation>
    <scope>IDENTIFICATION</scope>
    <source>
        <strain evidence="1">WRAIR2</strain>
    </source>
</reference>
<dbReference type="Proteomes" id="UP000075884">
    <property type="component" value="Unassembled WGS sequence"/>
</dbReference>
<organism evidence="1 2">
    <name type="scientific">Anopheles dirus</name>
    <dbReference type="NCBI Taxonomy" id="7168"/>
    <lineage>
        <taxon>Eukaryota</taxon>
        <taxon>Metazoa</taxon>
        <taxon>Ecdysozoa</taxon>
        <taxon>Arthropoda</taxon>
        <taxon>Hexapoda</taxon>
        <taxon>Insecta</taxon>
        <taxon>Pterygota</taxon>
        <taxon>Neoptera</taxon>
        <taxon>Endopterygota</taxon>
        <taxon>Diptera</taxon>
        <taxon>Nematocera</taxon>
        <taxon>Culicoidea</taxon>
        <taxon>Culicidae</taxon>
        <taxon>Anophelinae</taxon>
        <taxon>Anopheles</taxon>
    </lineage>
</organism>
<protein>
    <submittedName>
        <fullName evidence="1">Uncharacterized protein</fullName>
    </submittedName>
</protein>
<evidence type="ECO:0000313" key="1">
    <source>
        <dbReference type="EnsemblMetazoa" id="ADIR014090-PA"/>
    </source>
</evidence>